<keyword evidence="9 12" id="KW-0812">Transmembrane</keyword>
<keyword evidence="15" id="KW-1185">Reference proteome</keyword>
<evidence type="ECO:0000256" key="11">
    <source>
        <dbReference type="ARBA" id="ARBA00023136"/>
    </source>
</evidence>
<dbReference type="Proteomes" id="UP000095087">
    <property type="component" value="Unassembled WGS sequence"/>
</dbReference>
<evidence type="ECO:0000256" key="8">
    <source>
        <dbReference type="ARBA" id="ARBA00022679"/>
    </source>
</evidence>
<evidence type="ECO:0000259" key="13">
    <source>
        <dbReference type="Pfam" id="PF13632"/>
    </source>
</evidence>
<evidence type="ECO:0000256" key="10">
    <source>
        <dbReference type="ARBA" id="ARBA00022989"/>
    </source>
</evidence>
<evidence type="ECO:0000256" key="6">
    <source>
        <dbReference type="ARBA" id="ARBA00022519"/>
    </source>
</evidence>
<dbReference type="AlphaFoldDB" id="A0A1E2RX74"/>
<gene>
    <name evidence="14" type="ORF">A7A08_02110</name>
</gene>
<dbReference type="SUPFAM" id="SSF53448">
    <property type="entry name" value="Nucleotide-diphospho-sugar transferases"/>
    <property type="match status" value="1"/>
</dbReference>
<dbReference type="PANTHER" id="PTHR43867:SF5">
    <property type="entry name" value="GLUCANS BIOSYNTHESIS GLUCOSYLTRANSFERASE H"/>
    <property type="match status" value="1"/>
</dbReference>
<keyword evidence="10 12" id="KW-1133">Transmembrane helix</keyword>
<dbReference type="GO" id="GO:0016758">
    <property type="term" value="F:hexosyltransferase activity"/>
    <property type="evidence" value="ECO:0007669"/>
    <property type="project" value="TreeGrafter"/>
</dbReference>
<comment type="similarity">
    <text evidence="3">Belongs to the glycosyltransferase 2 family. OpgH subfamily.</text>
</comment>
<feature type="transmembrane region" description="Helical" evidence="12">
    <location>
        <begin position="414"/>
        <end position="435"/>
    </location>
</feature>
<comment type="caution">
    <text evidence="14">The sequence shown here is derived from an EMBL/GenBank/DDBJ whole genome shotgun (WGS) entry which is preliminary data.</text>
</comment>
<evidence type="ECO:0000256" key="12">
    <source>
        <dbReference type="SAM" id="Phobius"/>
    </source>
</evidence>
<evidence type="ECO:0000256" key="9">
    <source>
        <dbReference type="ARBA" id="ARBA00022692"/>
    </source>
</evidence>
<sequence>MDSLNDVLETLGEGASGSLPRSLTPPDNPLEMREQRLDQWYGSAPKTALRPSLREHTLISRIIVLMITGIVTGYGVWHMLEVVGQNDATALQYGLVALFGLSFVWIAMAMGVAVLGFLALVLRIDWSRGVKLKGELSSRTAIIMPIYNEDVDSVFANLAKMAEEIAASGKSWHFDFFILSDTTNLSIARAEREASNRLRQKMLGRVNVYYRRRAENEGKKAGNVADFVRNWGGNYDFMLVLDADSYMTSDAIITLAEAMEADSSAGLIQSVPRLVNRNTLFARMQQFATGTYGPVVSAGLAMLQGREGNFWGHNAIIRVKAFASSCGLPVLSGKKPFGGHIMSHDFVEAALLVRAGWDVYMRPEITGSYEETPPTLTDHAARDRRWAQGNLQHSKVLPARGLHWMNRYHFMTGIMSYAASPLWLMFLVVGILLAWQASLYQPDYFPDAHALFPTWPQFDAQKAWTLLGFSAVVLLAPKVLAVTYALMNRRMRRGAGGAIPLVLSFVLETFLSALLAPILMLLQTGFIGQILFAQDSGWNPQSRDDGKVDIADVLKRYSFHTVFGLAMAALTLWISPKLFLWLLPVWLGLVLTIPIVLLTSSKIAGKIARKLRIFLIPEERRGRRRSRSLLGRALAQPAG</sequence>
<evidence type="ECO:0000256" key="2">
    <source>
        <dbReference type="ARBA" id="ARBA00005001"/>
    </source>
</evidence>
<evidence type="ECO:0000313" key="15">
    <source>
        <dbReference type="Proteomes" id="UP000095087"/>
    </source>
</evidence>
<dbReference type="NCBIfam" id="NF003962">
    <property type="entry name" value="PRK05454.2-5"/>
    <property type="match status" value="1"/>
</dbReference>
<evidence type="ECO:0000313" key="14">
    <source>
        <dbReference type="EMBL" id="ODA66813.1"/>
    </source>
</evidence>
<organism evidence="14 15">
    <name type="scientific">Methyloligella halotolerans</name>
    <dbReference type="NCBI Taxonomy" id="1177755"/>
    <lineage>
        <taxon>Bacteria</taxon>
        <taxon>Pseudomonadati</taxon>
        <taxon>Pseudomonadota</taxon>
        <taxon>Alphaproteobacteria</taxon>
        <taxon>Hyphomicrobiales</taxon>
        <taxon>Hyphomicrobiaceae</taxon>
        <taxon>Methyloligella</taxon>
    </lineage>
</organism>
<accession>A0A1E2RX74</accession>
<dbReference type="CDD" id="cd04191">
    <property type="entry name" value="Glucan_BSP_MdoH"/>
    <property type="match status" value="1"/>
</dbReference>
<feature type="transmembrane region" description="Helical" evidence="12">
    <location>
        <begin position="498"/>
        <end position="522"/>
    </location>
</feature>
<dbReference type="Pfam" id="PF13632">
    <property type="entry name" value="Glyco_trans_2_3"/>
    <property type="match status" value="1"/>
</dbReference>
<keyword evidence="8 14" id="KW-0808">Transferase</keyword>
<reference evidence="14 15" key="1">
    <citation type="submission" date="2016-07" db="EMBL/GenBank/DDBJ databases">
        <title>Draft genome sequence of Methyloligella halotolerans C2T (VKM B-2706T=CCUG 61687T=DSM 25045T), a halotolerant polyhydroxybutyrate accumulating methylotroph.</title>
        <authorList>
            <person name="Vasilenko O.V."/>
            <person name="Doronina N.V."/>
            <person name="Poroshina M.N."/>
            <person name="Tarlachkov S.V."/>
            <person name="Trotsenko Y.A."/>
        </authorList>
    </citation>
    <scope>NUCLEOTIDE SEQUENCE [LARGE SCALE GENOMIC DNA]</scope>
    <source>
        <strain evidence="14 15">VKM B-2706</strain>
    </source>
</reference>
<dbReference type="GO" id="GO:0005886">
    <property type="term" value="C:plasma membrane"/>
    <property type="evidence" value="ECO:0007669"/>
    <property type="project" value="UniProtKB-SubCell"/>
</dbReference>
<keyword evidence="5" id="KW-1003">Cell membrane</keyword>
<evidence type="ECO:0000256" key="1">
    <source>
        <dbReference type="ARBA" id="ARBA00004429"/>
    </source>
</evidence>
<dbReference type="NCBIfam" id="NF003958">
    <property type="entry name" value="PRK05454.2-1"/>
    <property type="match status" value="1"/>
</dbReference>
<feature type="transmembrane region" description="Helical" evidence="12">
    <location>
        <begin position="97"/>
        <end position="122"/>
    </location>
</feature>
<dbReference type="OrthoDB" id="9775281at2"/>
<keyword evidence="7 14" id="KW-0328">Glycosyltransferase</keyword>
<name>A0A1E2RX74_9HYPH</name>
<keyword evidence="6" id="KW-0997">Cell inner membrane</keyword>
<comment type="subcellular location">
    <subcellularLocation>
        <location evidence="1">Cell inner membrane</location>
        <topology evidence="1">Multi-pass membrane protein</topology>
    </subcellularLocation>
</comment>
<protein>
    <recommendedName>
        <fullName evidence="4">Glucans biosynthesis glucosyltransferase H</fullName>
    </recommendedName>
</protein>
<evidence type="ECO:0000256" key="5">
    <source>
        <dbReference type="ARBA" id="ARBA00022475"/>
    </source>
</evidence>
<evidence type="ECO:0000256" key="4">
    <source>
        <dbReference type="ARBA" id="ARBA00020585"/>
    </source>
</evidence>
<feature type="transmembrane region" description="Helical" evidence="12">
    <location>
        <begin position="58"/>
        <end position="77"/>
    </location>
</feature>
<evidence type="ECO:0000256" key="3">
    <source>
        <dbReference type="ARBA" id="ARBA00009337"/>
    </source>
</evidence>
<proteinExistence type="inferred from homology"/>
<feature type="domain" description="Glycosyltransferase 2-like" evidence="13">
    <location>
        <begin position="239"/>
        <end position="433"/>
    </location>
</feature>
<dbReference type="Gene3D" id="3.90.550.10">
    <property type="entry name" value="Spore Coat Polysaccharide Biosynthesis Protein SpsA, Chain A"/>
    <property type="match status" value="1"/>
</dbReference>
<dbReference type="PANTHER" id="PTHR43867">
    <property type="entry name" value="CELLULOSE SYNTHASE CATALYTIC SUBUNIT A [UDP-FORMING]"/>
    <property type="match status" value="1"/>
</dbReference>
<dbReference type="InterPro" id="IPR001173">
    <property type="entry name" value="Glyco_trans_2-like"/>
</dbReference>
<dbReference type="InterPro" id="IPR050321">
    <property type="entry name" value="Glycosyltr_2/OpgH_subfam"/>
</dbReference>
<feature type="transmembrane region" description="Helical" evidence="12">
    <location>
        <begin position="578"/>
        <end position="600"/>
    </location>
</feature>
<feature type="transmembrane region" description="Helical" evidence="12">
    <location>
        <begin position="463"/>
        <end position="486"/>
    </location>
</feature>
<dbReference type="STRING" id="1177755.A7A08_02110"/>
<keyword evidence="11 12" id="KW-0472">Membrane</keyword>
<dbReference type="EMBL" id="MASI01000005">
    <property type="protein sequence ID" value="ODA66813.1"/>
    <property type="molecule type" value="Genomic_DNA"/>
</dbReference>
<dbReference type="PATRIC" id="fig|1177755.3.peg.2119"/>
<dbReference type="InterPro" id="IPR029044">
    <property type="entry name" value="Nucleotide-diphossugar_trans"/>
</dbReference>
<comment type="pathway">
    <text evidence="2">Glycan metabolism; osmoregulated periplasmic glucan (OPG) biosynthesis.</text>
</comment>
<evidence type="ECO:0000256" key="7">
    <source>
        <dbReference type="ARBA" id="ARBA00022676"/>
    </source>
</evidence>